<feature type="transmembrane region" description="Helical" evidence="2">
    <location>
        <begin position="52"/>
        <end position="73"/>
    </location>
</feature>
<dbReference type="EMBL" id="ML211298">
    <property type="protein sequence ID" value="TFK84708.1"/>
    <property type="molecule type" value="Genomic_DNA"/>
</dbReference>
<dbReference type="InterPro" id="IPR045340">
    <property type="entry name" value="DUF6533"/>
</dbReference>
<evidence type="ECO:0000313" key="4">
    <source>
        <dbReference type="EMBL" id="TFK84708.1"/>
    </source>
</evidence>
<evidence type="ECO:0000256" key="2">
    <source>
        <dbReference type="SAM" id="Phobius"/>
    </source>
</evidence>
<accession>A0A5C3P832</accession>
<keyword evidence="2" id="KW-0472">Membrane</keyword>
<reference evidence="4 5" key="1">
    <citation type="journal article" date="2019" name="Nat. Ecol. Evol.">
        <title>Megaphylogeny resolves global patterns of mushroom evolution.</title>
        <authorList>
            <person name="Varga T."/>
            <person name="Krizsan K."/>
            <person name="Foldi C."/>
            <person name="Dima B."/>
            <person name="Sanchez-Garcia M."/>
            <person name="Sanchez-Ramirez S."/>
            <person name="Szollosi G.J."/>
            <person name="Szarkandi J.G."/>
            <person name="Papp V."/>
            <person name="Albert L."/>
            <person name="Andreopoulos W."/>
            <person name="Angelini C."/>
            <person name="Antonin V."/>
            <person name="Barry K.W."/>
            <person name="Bougher N.L."/>
            <person name="Buchanan P."/>
            <person name="Buyck B."/>
            <person name="Bense V."/>
            <person name="Catcheside P."/>
            <person name="Chovatia M."/>
            <person name="Cooper J."/>
            <person name="Damon W."/>
            <person name="Desjardin D."/>
            <person name="Finy P."/>
            <person name="Geml J."/>
            <person name="Haridas S."/>
            <person name="Hughes K."/>
            <person name="Justo A."/>
            <person name="Karasinski D."/>
            <person name="Kautmanova I."/>
            <person name="Kiss B."/>
            <person name="Kocsube S."/>
            <person name="Kotiranta H."/>
            <person name="LaButti K.M."/>
            <person name="Lechner B.E."/>
            <person name="Liimatainen K."/>
            <person name="Lipzen A."/>
            <person name="Lukacs Z."/>
            <person name="Mihaltcheva S."/>
            <person name="Morgado L.N."/>
            <person name="Niskanen T."/>
            <person name="Noordeloos M.E."/>
            <person name="Ohm R.A."/>
            <person name="Ortiz-Santana B."/>
            <person name="Ovrebo C."/>
            <person name="Racz N."/>
            <person name="Riley R."/>
            <person name="Savchenko A."/>
            <person name="Shiryaev A."/>
            <person name="Soop K."/>
            <person name="Spirin V."/>
            <person name="Szebenyi C."/>
            <person name="Tomsovsky M."/>
            <person name="Tulloss R.E."/>
            <person name="Uehling J."/>
            <person name="Grigoriev I.V."/>
            <person name="Vagvolgyi C."/>
            <person name="Papp T."/>
            <person name="Martin F.M."/>
            <person name="Miettinen O."/>
            <person name="Hibbett D.S."/>
            <person name="Nagy L.G."/>
        </authorList>
    </citation>
    <scope>NUCLEOTIDE SEQUENCE [LARGE SCALE GENOMIC DNA]</scope>
    <source>
        <strain evidence="4 5">HHB13444</strain>
    </source>
</reference>
<evidence type="ECO:0000259" key="3">
    <source>
        <dbReference type="Pfam" id="PF20151"/>
    </source>
</evidence>
<dbReference type="Proteomes" id="UP000308197">
    <property type="component" value="Unassembled WGS sequence"/>
</dbReference>
<evidence type="ECO:0000256" key="1">
    <source>
        <dbReference type="SAM" id="MobiDB-lite"/>
    </source>
</evidence>
<feature type="region of interest" description="Disordered" evidence="1">
    <location>
        <begin position="174"/>
        <end position="199"/>
    </location>
</feature>
<dbReference type="InParanoid" id="A0A5C3P832"/>
<keyword evidence="5" id="KW-1185">Reference proteome</keyword>
<dbReference type="Pfam" id="PF20151">
    <property type="entry name" value="DUF6533"/>
    <property type="match status" value="1"/>
</dbReference>
<gene>
    <name evidence="4" type="ORF">K466DRAFT_601773</name>
</gene>
<protein>
    <recommendedName>
        <fullName evidence="3">DUF6533 domain-containing protein</fullName>
    </recommendedName>
</protein>
<keyword evidence="2" id="KW-1133">Transmembrane helix</keyword>
<feature type="domain" description="DUF6533" evidence="3">
    <location>
        <begin position="23"/>
        <end position="67"/>
    </location>
</feature>
<dbReference type="AlphaFoldDB" id="A0A5C3P832"/>
<feature type="transmembrane region" description="Helical" evidence="2">
    <location>
        <begin position="93"/>
        <end position="114"/>
    </location>
</feature>
<keyword evidence="2" id="KW-0812">Transmembrane</keyword>
<sequence>MSSDADAAAAAAALFNSLYTANYCIAAAAVLFIYDTFITLDREVTYFWTTKRINGAALLFFANKWISMTVYVMELVEFASFPSDKVAGDNVNGSSLVTAFTAPLTAIAISRFLLELQETNHMVVRLDPHDRLHFSRDAWDSTPSFISSLGGFVNPARSARSDDDDVIEFQVRTAGAPREEEGQVPVEVPESAVLSSSTV</sequence>
<feature type="transmembrane region" description="Helical" evidence="2">
    <location>
        <begin position="20"/>
        <end position="40"/>
    </location>
</feature>
<proteinExistence type="predicted"/>
<organism evidence="4 5">
    <name type="scientific">Polyporus arcularius HHB13444</name>
    <dbReference type="NCBI Taxonomy" id="1314778"/>
    <lineage>
        <taxon>Eukaryota</taxon>
        <taxon>Fungi</taxon>
        <taxon>Dikarya</taxon>
        <taxon>Basidiomycota</taxon>
        <taxon>Agaricomycotina</taxon>
        <taxon>Agaricomycetes</taxon>
        <taxon>Polyporales</taxon>
        <taxon>Polyporaceae</taxon>
        <taxon>Polyporus</taxon>
    </lineage>
</organism>
<name>A0A5C3P832_9APHY</name>
<evidence type="ECO:0000313" key="5">
    <source>
        <dbReference type="Proteomes" id="UP000308197"/>
    </source>
</evidence>